<protein>
    <submittedName>
        <fullName evidence="2">YbaK/EbsC family protein</fullName>
    </submittedName>
</protein>
<name>A0A345DZ42_9EURY</name>
<dbReference type="GO" id="GO:0002161">
    <property type="term" value="F:aminoacyl-tRNA deacylase activity"/>
    <property type="evidence" value="ECO:0007669"/>
    <property type="project" value="InterPro"/>
</dbReference>
<organism evidence="2 5">
    <name type="scientific">Haloplanus rubicundus</name>
    <dbReference type="NCBI Taxonomy" id="1547898"/>
    <lineage>
        <taxon>Archaea</taxon>
        <taxon>Methanobacteriati</taxon>
        <taxon>Methanobacteriota</taxon>
        <taxon>Stenosarchaea group</taxon>
        <taxon>Halobacteria</taxon>
        <taxon>Halobacteriales</taxon>
        <taxon>Haloferacaceae</taxon>
        <taxon>Haloplanus</taxon>
    </lineage>
</organism>
<dbReference type="InterPro" id="IPR007214">
    <property type="entry name" value="YbaK/aa-tRNA-synth-assoc-dom"/>
</dbReference>
<dbReference type="OrthoDB" id="27691at2157"/>
<reference evidence="3 4" key="1">
    <citation type="submission" date="2018-07" db="EMBL/GenBank/DDBJ databases">
        <title>Genome sequences of Haloplanus sp. CBA1112.</title>
        <authorList>
            <person name="Kim Y.B."/>
            <person name="Roh S.W."/>
        </authorList>
    </citation>
    <scope>NUCLEOTIDE SEQUENCE [LARGE SCALE GENOMIC DNA]</scope>
    <source>
        <strain evidence="3 4">CBA1112</strain>
    </source>
</reference>
<dbReference type="Proteomes" id="UP000253273">
    <property type="component" value="Chromosome"/>
</dbReference>
<evidence type="ECO:0000313" key="3">
    <source>
        <dbReference type="EMBL" id="AXG08539.1"/>
    </source>
</evidence>
<dbReference type="SUPFAM" id="SSF55826">
    <property type="entry name" value="YbaK/ProRS associated domain"/>
    <property type="match status" value="1"/>
</dbReference>
<dbReference type="GeneID" id="37285508"/>
<sequence length="158" mass="16580">MHPRVREFVDRADARYGFDASVKEFDDELRTAADAAEALDCSVAEIASSLVFLADGDPVVVVASGANRVDESKLAAAVGVPPDTVEMADPETVRGTTGWAIGGVPPICHERSVPVYVDETLVDHATVWAGAGVPEALFSITPTQLVDFADATPADIAE</sequence>
<evidence type="ECO:0000313" key="4">
    <source>
        <dbReference type="Proteomes" id="UP000252985"/>
    </source>
</evidence>
<evidence type="ECO:0000259" key="1">
    <source>
        <dbReference type="Pfam" id="PF04073"/>
    </source>
</evidence>
<reference evidence="2 5" key="2">
    <citation type="submission" date="2018-07" db="EMBL/GenBank/DDBJ databases">
        <title>Genome sequences of Haloplanus sp. CBA1113.</title>
        <authorList>
            <person name="Kim Y.B."/>
            <person name="Roh S.W."/>
        </authorList>
    </citation>
    <scope>NUCLEOTIDE SEQUENCE [LARGE SCALE GENOMIC DNA]</scope>
    <source>
        <strain evidence="2 5">CBA1113</strain>
    </source>
</reference>
<dbReference type="PANTHER" id="PTHR30411:SF1">
    <property type="entry name" value="CYTOPLASMIC PROTEIN"/>
    <property type="match status" value="1"/>
</dbReference>
<dbReference type="PANTHER" id="PTHR30411">
    <property type="entry name" value="CYTOPLASMIC PROTEIN"/>
    <property type="match status" value="1"/>
</dbReference>
<dbReference type="InterPro" id="IPR036754">
    <property type="entry name" value="YbaK/aa-tRNA-synt-asso_dom_sf"/>
</dbReference>
<accession>A0A345DZ42</accession>
<feature type="domain" description="YbaK/aminoacyl-tRNA synthetase-associated" evidence="1">
    <location>
        <begin position="28"/>
        <end position="148"/>
    </location>
</feature>
<proteinExistence type="predicted"/>
<dbReference type="AlphaFoldDB" id="A0A345DZ42"/>
<dbReference type="KEGG" id="haq:DU484_00980"/>
<dbReference type="Gene3D" id="3.90.960.10">
    <property type="entry name" value="YbaK/aminoacyl-tRNA synthetase-associated domain"/>
    <property type="match status" value="1"/>
</dbReference>
<evidence type="ECO:0000313" key="2">
    <source>
        <dbReference type="EMBL" id="AXG05214.1"/>
    </source>
</evidence>
<dbReference type="CDD" id="cd04333">
    <property type="entry name" value="ProX_deacylase"/>
    <property type="match status" value="1"/>
</dbReference>
<accession>A0A345E8L7</accession>
<dbReference type="RefSeq" id="WP_114584366.1">
    <property type="nucleotide sequence ID" value="NZ_CP031148.1"/>
</dbReference>
<dbReference type="EMBL" id="CP031148">
    <property type="protein sequence ID" value="AXG08539.1"/>
    <property type="molecule type" value="Genomic_DNA"/>
</dbReference>
<dbReference type="EMBL" id="CP031150">
    <property type="protein sequence ID" value="AXG05214.1"/>
    <property type="molecule type" value="Genomic_DNA"/>
</dbReference>
<dbReference type="Proteomes" id="UP000252985">
    <property type="component" value="Chromosome"/>
</dbReference>
<keyword evidence="5" id="KW-1185">Reference proteome</keyword>
<dbReference type="Pfam" id="PF04073">
    <property type="entry name" value="tRNA_edit"/>
    <property type="match status" value="1"/>
</dbReference>
<dbReference type="KEGG" id="haj:DU500_01545"/>
<evidence type="ECO:0000313" key="5">
    <source>
        <dbReference type="Proteomes" id="UP000253273"/>
    </source>
</evidence>
<gene>
    <name evidence="3" type="ORF">DU484_00980</name>
    <name evidence="2" type="ORF">DU500_01545</name>
</gene>